<evidence type="ECO:0000313" key="4">
    <source>
        <dbReference type="Proteomes" id="UP000094068"/>
    </source>
</evidence>
<feature type="coiled-coil region" evidence="1">
    <location>
        <begin position="214"/>
        <end position="241"/>
    </location>
</feature>
<dbReference type="OrthoDB" id="1796373at2"/>
<evidence type="ECO:0008006" key="5">
    <source>
        <dbReference type="Google" id="ProtNLM"/>
    </source>
</evidence>
<dbReference type="AlphaFoldDB" id="A0A1E5GDI1"/>
<keyword evidence="4" id="KW-1185">Reference proteome</keyword>
<accession>A0A1E5GDI1</accession>
<sequence>MKITRFGLVMLLSVTLISLMACKNEKSEQKESTSTSISQTKDILASLGLENQNDVDTWETPLSILVLESSYMGASTLEGKTLEADNIFVATLEEMETTYPNPVYDENGKLISNTPKTNFKLNVIDNLRGDLPTGETIQASRDYFGNGDGQEKGKFLTLIENDIIPEVGKTYVFLTFVLDGELAILPGGEAPSNFPLENAPMNLDKQTRSVVEDIVDSSTKVEEIEKQVENEKETFDKIGDTMLSAPEIQARIEGHGNKLDMNKVIIK</sequence>
<proteinExistence type="predicted"/>
<dbReference type="PROSITE" id="PS51257">
    <property type="entry name" value="PROKAR_LIPOPROTEIN"/>
    <property type="match status" value="1"/>
</dbReference>
<name>A0A1E5GDI1_9ENTE</name>
<evidence type="ECO:0000256" key="1">
    <source>
        <dbReference type="SAM" id="Coils"/>
    </source>
</evidence>
<keyword evidence="1" id="KW-0175">Coiled coil</keyword>
<feature type="signal peptide" evidence="2">
    <location>
        <begin position="1"/>
        <end position="23"/>
    </location>
</feature>
<dbReference type="RefSeq" id="WP_069646508.1">
    <property type="nucleotide sequence ID" value="NZ_MIJZ01000014.1"/>
</dbReference>
<evidence type="ECO:0000313" key="3">
    <source>
        <dbReference type="EMBL" id="OEG10752.1"/>
    </source>
</evidence>
<dbReference type="Proteomes" id="UP000094068">
    <property type="component" value="Unassembled WGS sequence"/>
</dbReference>
<reference evidence="4" key="1">
    <citation type="submission" date="2016-09" db="EMBL/GenBank/DDBJ databases">
        <authorList>
            <person name="Gulvik C.A."/>
        </authorList>
    </citation>
    <scope>NUCLEOTIDE SEQUENCE [LARGE SCALE GENOMIC DNA]</scope>
    <source>
        <strain evidence="4">DSM 23328</strain>
    </source>
</reference>
<evidence type="ECO:0000256" key="2">
    <source>
        <dbReference type="SAM" id="SignalP"/>
    </source>
</evidence>
<organism evidence="3 4">
    <name type="scientific">Enterococcus ureasiticus</name>
    <dbReference type="NCBI Taxonomy" id="903984"/>
    <lineage>
        <taxon>Bacteria</taxon>
        <taxon>Bacillati</taxon>
        <taxon>Bacillota</taxon>
        <taxon>Bacilli</taxon>
        <taxon>Lactobacillales</taxon>
        <taxon>Enterococcaceae</taxon>
        <taxon>Enterococcus</taxon>
    </lineage>
</organism>
<keyword evidence="2" id="KW-0732">Signal</keyword>
<protein>
    <recommendedName>
        <fullName evidence="5">Lipoprotein</fullName>
    </recommendedName>
</protein>
<comment type="caution">
    <text evidence="3">The sequence shown here is derived from an EMBL/GenBank/DDBJ whole genome shotgun (WGS) entry which is preliminary data.</text>
</comment>
<gene>
    <name evidence="3" type="ORF">BCR21_10650</name>
</gene>
<dbReference type="EMBL" id="MIJZ01000014">
    <property type="protein sequence ID" value="OEG10752.1"/>
    <property type="molecule type" value="Genomic_DNA"/>
</dbReference>
<feature type="chain" id="PRO_5039631660" description="Lipoprotein" evidence="2">
    <location>
        <begin position="24"/>
        <end position="267"/>
    </location>
</feature>